<evidence type="ECO:0000313" key="1">
    <source>
        <dbReference type="EMBL" id="SVA42134.1"/>
    </source>
</evidence>
<protein>
    <submittedName>
        <fullName evidence="1">Uncharacterized protein</fullName>
    </submittedName>
</protein>
<dbReference type="EMBL" id="UINC01009395">
    <property type="protein sequence ID" value="SVA42134.1"/>
    <property type="molecule type" value="Genomic_DNA"/>
</dbReference>
<name>A0A381VPI7_9ZZZZ</name>
<sequence length="57" mass="6857">MFKYILLAAVTYLGVKMYQFVRQFRIMTGDKTKNKPTEEKDYSKLEIRDAEFKDLDE</sequence>
<dbReference type="AlphaFoldDB" id="A0A381VPI7"/>
<reference evidence="1" key="1">
    <citation type="submission" date="2018-05" db="EMBL/GenBank/DDBJ databases">
        <authorList>
            <person name="Lanie J.A."/>
            <person name="Ng W.-L."/>
            <person name="Kazmierczak K.M."/>
            <person name="Andrzejewski T.M."/>
            <person name="Davidsen T.M."/>
            <person name="Wayne K.J."/>
            <person name="Tettelin H."/>
            <person name="Glass J.I."/>
            <person name="Rusch D."/>
            <person name="Podicherti R."/>
            <person name="Tsui H.-C.T."/>
            <person name="Winkler M.E."/>
        </authorList>
    </citation>
    <scope>NUCLEOTIDE SEQUENCE</scope>
</reference>
<accession>A0A381VPI7</accession>
<organism evidence="1">
    <name type="scientific">marine metagenome</name>
    <dbReference type="NCBI Taxonomy" id="408172"/>
    <lineage>
        <taxon>unclassified sequences</taxon>
        <taxon>metagenomes</taxon>
        <taxon>ecological metagenomes</taxon>
    </lineage>
</organism>
<gene>
    <name evidence="1" type="ORF">METZ01_LOCUS94988</name>
</gene>
<proteinExistence type="predicted"/>